<dbReference type="EMBL" id="FRBI01000028">
    <property type="protein sequence ID" value="SHN24515.1"/>
    <property type="molecule type" value="Genomic_DNA"/>
</dbReference>
<dbReference type="RefSeq" id="WP_235002589.1">
    <property type="nucleotide sequence ID" value="NZ_FRBI01000028.1"/>
</dbReference>
<keyword evidence="3" id="KW-1185">Reference proteome</keyword>
<dbReference type="InterPro" id="IPR012312">
    <property type="entry name" value="Hemerythrin-like"/>
</dbReference>
<dbReference type="Proteomes" id="UP000184111">
    <property type="component" value="Unassembled WGS sequence"/>
</dbReference>
<name>A0A1M7Q2W3_9ACTN</name>
<evidence type="ECO:0000259" key="1">
    <source>
        <dbReference type="Pfam" id="PF01814"/>
    </source>
</evidence>
<dbReference type="AlphaFoldDB" id="A0A1M7Q2W3"/>
<reference evidence="2 3" key="1">
    <citation type="submission" date="2016-11" db="EMBL/GenBank/DDBJ databases">
        <authorList>
            <person name="Jaros S."/>
            <person name="Januszkiewicz K."/>
            <person name="Wedrychowicz H."/>
        </authorList>
    </citation>
    <scope>NUCLEOTIDE SEQUENCE [LARGE SCALE GENOMIC DNA]</scope>
    <source>
        <strain evidence="2 3">CGMCC 4.2025</strain>
    </source>
</reference>
<proteinExistence type="predicted"/>
<dbReference type="Gene3D" id="1.20.120.520">
    <property type="entry name" value="nmb1532 protein domain like"/>
    <property type="match status" value="1"/>
</dbReference>
<dbReference type="STRING" id="310782.SAMN05216499_12879"/>
<dbReference type="CDD" id="cd12108">
    <property type="entry name" value="Hr-like"/>
    <property type="match status" value="1"/>
</dbReference>
<evidence type="ECO:0000313" key="3">
    <source>
        <dbReference type="Proteomes" id="UP000184111"/>
    </source>
</evidence>
<evidence type="ECO:0000313" key="2">
    <source>
        <dbReference type="EMBL" id="SHN24515.1"/>
    </source>
</evidence>
<protein>
    <submittedName>
        <fullName evidence="2">Hemerythrin HHE cation binding domain-containing protein</fullName>
    </submittedName>
</protein>
<feature type="domain" description="Hemerythrin-like" evidence="1">
    <location>
        <begin position="12"/>
        <end position="135"/>
    </location>
</feature>
<gene>
    <name evidence="2" type="ORF">SAMN05216499_12879</name>
</gene>
<accession>A0A1M7Q2W3</accession>
<dbReference type="Pfam" id="PF01814">
    <property type="entry name" value="Hemerythrin"/>
    <property type="match status" value="1"/>
</dbReference>
<organism evidence="2 3">
    <name type="scientific">Actinacidiphila paucisporea</name>
    <dbReference type="NCBI Taxonomy" id="310782"/>
    <lineage>
        <taxon>Bacteria</taxon>
        <taxon>Bacillati</taxon>
        <taxon>Actinomycetota</taxon>
        <taxon>Actinomycetes</taxon>
        <taxon>Kitasatosporales</taxon>
        <taxon>Streptomycetaceae</taxon>
        <taxon>Actinacidiphila</taxon>
    </lineage>
</organism>
<sequence>MADTQQDIDFTIMYATHRAFRRDLRRLAAAVEAGQAGTPHVLAGWQNFSHQLHNHHSVEDTALWPQVEAKIQNRPDDLRLMETMEAEHAELGPRIDAVDTALKSGSDELGAKVQDLYEVMDHHFTHEENSALPLIQDVLTVAEWKKFGLANAKNLGVKGVAVYIPWVADGASPQEQREFLGAFPPPVKVVNKLLWERAYRKKGLWKI</sequence>